<organism evidence="2">
    <name type="scientific">Serpula lacrymans var. lacrymans (strain S7.3)</name>
    <name type="common">Dry rot fungus</name>
    <dbReference type="NCBI Taxonomy" id="936435"/>
    <lineage>
        <taxon>Eukaryota</taxon>
        <taxon>Fungi</taxon>
        <taxon>Dikarya</taxon>
        <taxon>Basidiomycota</taxon>
        <taxon>Agaricomycotina</taxon>
        <taxon>Agaricomycetes</taxon>
        <taxon>Agaricomycetidae</taxon>
        <taxon>Boletales</taxon>
        <taxon>Coniophorineae</taxon>
        <taxon>Serpulaceae</taxon>
        <taxon>Serpula</taxon>
    </lineage>
</organism>
<dbReference type="STRING" id="936435.F8PM47"/>
<evidence type="ECO:0000313" key="1">
    <source>
        <dbReference type="EMBL" id="EGO02679.1"/>
    </source>
</evidence>
<evidence type="ECO:0000313" key="2">
    <source>
        <dbReference type="Proteomes" id="UP000008063"/>
    </source>
</evidence>
<dbReference type="InParanoid" id="F8PM47"/>
<protein>
    <submittedName>
        <fullName evidence="1">Uncharacterized protein</fullName>
    </submittedName>
</protein>
<dbReference type="Proteomes" id="UP000008063">
    <property type="component" value="Unassembled WGS sequence"/>
</dbReference>
<reference evidence="2" key="1">
    <citation type="journal article" date="2011" name="Science">
        <title>The plant cell wall-decomposing machinery underlies the functional diversity of forest fungi.</title>
        <authorList>
            <person name="Eastwood D.C."/>
            <person name="Floudas D."/>
            <person name="Binder M."/>
            <person name="Majcherczyk A."/>
            <person name="Schneider P."/>
            <person name="Aerts A."/>
            <person name="Asiegbu F.O."/>
            <person name="Baker S.E."/>
            <person name="Barry K."/>
            <person name="Bendiksby M."/>
            <person name="Blumentritt M."/>
            <person name="Coutinho P.M."/>
            <person name="Cullen D."/>
            <person name="de Vries R.P."/>
            <person name="Gathman A."/>
            <person name="Goodell B."/>
            <person name="Henrissat B."/>
            <person name="Ihrmark K."/>
            <person name="Kauserud H."/>
            <person name="Kohler A."/>
            <person name="LaButti K."/>
            <person name="Lapidus A."/>
            <person name="Lavin J.L."/>
            <person name="Lee Y.-H."/>
            <person name="Lindquist E."/>
            <person name="Lilly W."/>
            <person name="Lucas S."/>
            <person name="Morin E."/>
            <person name="Murat C."/>
            <person name="Oguiza J.A."/>
            <person name="Park J."/>
            <person name="Pisabarro A.G."/>
            <person name="Riley R."/>
            <person name="Rosling A."/>
            <person name="Salamov A."/>
            <person name="Schmidt O."/>
            <person name="Schmutz J."/>
            <person name="Skrede I."/>
            <person name="Stenlid J."/>
            <person name="Wiebenga A."/>
            <person name="Xie X."/>
            <person name="Kuees U."/>
            <person name="Hibbett D.S."/>
            <person name="Hoffmeister D."/>
            <person name="Hoegberg N."/>
            <person name="Martin F."/>
            <person name="Grigoriev I.V."/>
            <person name="Watkinson S.C."/>
        </authorList>
    </citation>
    <scope>NUCLEOTIDE SEQUENCE [LARGE SCALE GENOMIC DNA]</scope>
    <source>
        <strain evidence="2">strain S7.3</strain>
    </source>
</reference>
<dbReference type="AlphaFoldDB" id="F8PM47"/>
<gene>
    <name evidence="1" type="ORF">SERLA73DRAFT_47343</name>
</gene>
<dbReference type="OrthoDB" id="2671666at2759"/>
<name>F8PM47_SERL3</name>
<keyword evidence="2" id="KW-1185">Reference proteome</keyword>
<dbReference type="HOGENOM" id="CLU_166312_0_0_1"/>
<accession>F8PM47</accession>
<sequence length="115" mass="13132">ANPLVHHRRHFGRTVHVLHNILMLVDNGMQYLGELTDTKDANMLTAEEMREYAVFKDLLQMVPGLQACLQQSSSEETDLVASLVGYMILFSHQLIAFSNRFNKVHQVHTQITQKA</sequence>
<dbReference type="EMBL" id="GL945476">
    <property type="protein sequence ID" value="EGO02679.1"/>
    <property type="molecule type" value="Genomic_DNA"/>
</dbReference>
<proteinExistence type="predicted"/>
<feature type="non-terminal residue" evidence="1">
    <location>
        <position position="1"/>
    </location>
</feature>